<dbReference type="PANTHER" id="PTHR30478:SF0">
    <property type="entry name" value="BETA SLIDING CLAMP"/>
    <property type="match status" value="1"/>
</dbReference>
<keyword evidence="7" id="KW-0239">DNA-directed DNA polymerase</keyword>
<evidence type="ECO:0000313" key="11">
    <source>
        <dbReference type="EMBL" id="QAB17110.1"/>
    </source>
</evidence>
<keyword evidence="8" id="KW-0238">DNA-binding</keyword>
<gene>
    <name evidence="11" type="primary">dnaN</name>
    <name evidence="11" type="ORF">Leucomu_03515</name>
    <name evidence="12" type="ORF">Leucomu_11210</name>
</gene>
<organism evidence="11 13">
    <name type="scientific">Leucobacter muris</name>
    <dbReference type="NCBI Taxonomy" id="1935379"/>
    <lineage>
        <taxon>Bacteria</taxon>
        <taxon>Bacillati</taxon>
        <taxon>Actinomycetota</taxon>
        <taxon>Actinomycetes</taxon>
        <taxon>Micrococcales</taxon>
        <taxon>Microbacteriaceae</taxon>
        <taxon>Leucobacter</taxon>
    </lineage>
</organism>
<dbReference type="Gene3D" id="3.10.150.10">
    <property type="entry name" value="DNA Polymerase III, subunit A, domain 2"/>
    <property type="match status" value="3"/>
</dbReference>
<evidence type="ECO:0000259" key="9">
    <source>
        <dbReference type="Pfam" id="PF00712"/>
    </source>
</evidence>
<dbReference type="NCBIfam" id="TIGR00663">
    <property type="entry name" value="dnan"/>
    <property type="match status" value="1"/>
</dbReference>
<comment type="similarity">
    <text evidence="2">Belongs to the beta sliding clamp family.</text>
</comment>
<name>A0ABX5QDI2_9MICO</name>
<keyword evidence="13" id="KW-1185">Reference proteome</keyword>
<keyword evidence="4 11" id="KW-0808">Transferase</keyword>
<evidence type="ECO:0000256" key="7">
    <source>
        <dbReference type="ARBA" id="ARBA00022932"/>
    </source>
</evidence>
<evidence type="ECO:0000313" key="12">
    <source>
        <dbReference type="EMBL" id="QAB18407.1"/>
    </source>
</evidence>
<dbReference type="InterPro" id="IPR046938">
    <property type="entry name" value="DNA_clamp_sf"/>
</dbReference>
<evidence type="ECO:0000256" key="1">
    <source>
        <dbReference type="ARBA" id="ARBA00004496"/>
    </source>
</evidence>
<evidence type="ECO:0000256" key="4">
    <source>
        <dbReference type="ARBA" id="ARBA00022679"/>
    </source>
</evidence>
<dbReference type="Proteomes" id="UP000285768">
    <property type="component" value="Chromosome"/>
</dbReference>
<evidence type="ECO:0000256" key="5">
    <source>
        <dbReference type="ARBA" id="ARBA00022695"/>
    </source>
</evidence>
<evidence type="ECO:0000256" key="3">
    <source>
        <dbReference type="ARBA" id="ARBA00022490"/>
    </source>
</evidence>
<reference evidence="11 13" key="1">
    <citation type="submission" date="2019-01" db="EMBL/GenBank/DDBJ databases">
        <title>Leucobacter muris sp. nov. isolated from the nose of a laboratory mouse.</title>
        <authorList>
            <person name="Benga L."/>
            <person name="Sproeer C."/>
            <person name="Schumann P."/>
            <person name="Verbarg S."/>
            <person name="Bunk B."/>
            <person name="Engelhardt E."/>
            <person name="Benten P.M."/>
            <person name="Sager M."/>
        </authorList>
    </citation>
    <scope>NUCLEOTIDE SEQUENCE [LARGE SCALE GENOMIC DNA]</scope>
    <source>
        <strain evidence="11 13">DSM 101948</strain>
    </source>
</reference>
<evidence type="ECO:0000313" key="13">
    <source>
        <dbReference type="Proteomes" id="UP000285768"/>
    </source>
</evidence>
<dbReference type="Pfam" id="PF02767">
    <property type="entry name" value="DNA_pol3_beta_2"/>
    <property type="match status" value="1"/>
</dbReference>
<dbReference type="InterPro" id="IPR001001">
    <property type="entry name" value="DNA_polIII_beta"/>
</dbReference>
<dbReference type="InterPro" id="IPR022634">
    <property type="entry name" value="DNA_polIII_beta_N"/>
</dbReference>
<dbReference type="SUPFAM" id="SSF55979">
    <property type="entry name" value="DNA clamp"/>
    <property type="match status" value="2"/>
</dbReference>
<dbReference type="EMBL" id="CP035037">
    <property type="protein sequence ID" value="QAB17110.1"/>
    <property type="molecule type" value="Genomic_DNA"/>
</dbReference>
<evidence type="ECO:0000256" key="2">
    <source>
        <dbReference type="ARBA" id="ARBA00010752"/>
    </source>
</evidence>
<keyword evidence="6" id="KW-0235">DNA replication</keyword>
<feature type="domain" description="DNA polymerase III beta sliding clamp central" evidence="10">
    <location>
        <begin position="140"/>
        <end position="249"/>
    </location>
</feature>
<dbReference type="SMART" id="SM00480">
    <property type="entry name" value="POL3Bc"/>
    <property type="match status" value="1"/>
</dbReference>
<comment type="subcellular location">
    <subcellularLocation>
        <location evidence="1">Cytoplasm</location>
    </subcellularLocation>
</comment>
<keyword evidence="5 11" id="KW-0548">Nucleotidyltransferase</keyword>
<proteinExistence type="inferred from homology"/>
<dbReference type="InterPro" id="IPR022637">
    <property type="entry name" value="DNA_polIII_beta_cen"/>
</dbReference>
<dbReference type="EMBL" id="CP035037">
    <property type="protein sequence ID" value="QAB18407.1"/>
    <property type="molecule type" value="Genomic_DNA"/>
</dbReference>
<evidence type="ECO:0000259" key="10">
    <source>
        <dbReference type="Pfam" id="PF02767"/>
    </source>
</evidence>
<protein>
    <submittedName>
        <fullName evidence="11">DNA polymerase III subunit beta</fullName>
        <ecNumber evidence="11">2.7.7.7</ecNumber>
    </submittedName>
</protein>
<evidence type="ECO:0000256" key="8">
    <source>
        <dbReference type="ARBA" id="ARBA00023125"/>
    </source>
</evidence>
<dbReference type="Pfam" id="PF00712">
    <property type="entry name" value="DNA_pol3_beta"/>
    <property type="match status" value="1"/>
</dbReference>
<accession>A0ABX5QDI2</accession>
<evidence type="ECO:0000256" key="6">
    <source>
        <dbReference type="ARBA" id="ARBA00022705"/>
    </source>
</evidence>
<dbReference type="GO" id="GO:0003887">
    <property type="term" value="F:DNA-directed DNA polymerase activity"/>
    <property type="evidence" value="ECO:0007669"/>
    <property type="project" value="UniProtKB-EC"/>
</dbReference>
<dbReference type="PANTHER" id="PTHR30478">
    <property type="entry name" value="DNA POLYMERASE III SUBUNIT BETA"/>
    <property type="match status" value="1"/>
</dbReference>
<sequence length="375" mass="38981">MGAGREGWLEVKISIDRADLAAALSFVAAMSPACPLQPVLAGVLLTAASGRLTLTVYDYEAAAETTIDADISAEGAAVVHAATLLRIVGKLPAKPVVFEAGERELLIRCGSVRASLPLMPVGECPQPTFDAEPLFSMSGARFEDAVGRVALAAAKSAPERPVIIGVHLAVSEGGVTLSATDRYRVAMFAVECATTGSATVAVPASVMREAAKSLGSSEEVSLALTSSGAVVFEGERGRLMSQTLAGNFPPVAGLFPQRARSTALIDVDAMSAATSRGALALAPEDALQFTFSESECSLTGTGDASSIEDGFEVAFDGDLDLQVRLRPQLVLDGLSACRATEVQAWFTHEPSSPRPGPVMFTAGDGYRYLMVANQK</sequence>
<feature type="domain" description="DNA polymerase III beta sliding clamp N-terminal" evidence="9">
    <location>
        <begin position="12"/>
        <end position="125"/>
    </location>
</feature>
<keyword evidence="3" id="KW-0963">Cytoplasm</keyword>
<dbReference type="EC" id="2.7.7.7" evidence="11"/>